<dbReference type="Pfam" id="PF18158">
    <property type="entry name" value="AidB_N"/>
    <property type="match status" value="1"/>
</dbReference>
<organism evidence="2 3">
    <name type="scientific">Mycolicibacter senuensis</name>
    <dbReference type="NCBI Taxonomy" id="386913"/>
    <lineage>
        <taxon>Bacteria</taxon>
        <taxon>Bacillati</taxon>
        <taxon>Actinomycetota</taxon>
        <taxon>Actinomycetes</taxon>
        <taxon>Mycobacteriales</taxon>
        <taxon>Mycobacteriaceae</taxon>
        <taxon>Mycolicibacter</taxon>
    </lineage>
</organism>
<dbReference type="Proteomes" id="UP000465263">
    <property type="component" value="Unassembled WGS sequence"/>
</dbReference>
<comment type="caution">
    <text evidence="2">The sequence shown here is derived from an EMBL/GenBank/DDBJ whole genome shotgun (WGS) entry which is preliminary data.</text>
</comment>
<accession>A0A7I9XLC0</accession>
<dbReference type="InterPro" id="IPR041504">
    <property type="entry name" value="AidB_N"/>
</dbReference>
<evidence type="ECO:0000313" key="3">
    <source>
        <dbReference type="Proteomes" id="UP000465263"/>
    </source>
</evidence>
<evidence type="ECO:0000259" key="1">
    <source>
        <dbReference type="Pfam" id="PF18158"/>
    </source>
</evidence>
<evidence type="ECO:0000313" key="2">
    <source>
        <dbReference type="EMBL" id="GFG70755.1"/>
    </source>
</evidence>
<dbReference type="RefSeq" id="WP_085088430.1">
    <property type="nucleotide sequence ID" value="NZ_BLKV01000001.1"/>
</dbReference>
<gene>
    <name evidence="2" type="ORF">MSEN_24750</name>
</gene>
<keyword evidence="3" id="KW-1185">Reference proteome</keyword>
<dbReference type="OrthoDB" id="9771038at2"/>
<name>A0A7I9XLC0_9MYCO</name>
<dbReference type="AlphaFoldDB" id="A0A7I9XLC0"/>
<dbReference type="Gene3D" id="6.10.250.600">
    <property type="match status" value="1"/>
</dbReference>
<dbReference type="EMBL" id="BLKV01000001">
    <property type="protein sequence ID" value="GFG70755.1"/>
    <property type="molecule type" value="Genomic_DNA"/>
</dbReference>
<feature type="domain" description="Adaptive response protein AidB N-terminal" evidence="1">
    <location>
        <begin position="31"/>
        <end position="86"/>
    </location>
</feature>
<reference evidence="2 3" key="1">
    <citation type="journal article" date="2019" name="Emerg. Microbes Infect.">
        <title>Comprehensive subspecies identification of 175 nontuberculous mycobacteria species based on 7547 genomic profiles.</title>
        <authorList>
            <person name="Matsumoto Y."/>
            <person name="Kinjo T."/>
            <person name="Motooka D."/>
            <person name="Nabeya D."/>
            <person name="Jung N."/>
            <person name="Uechi K."/>
            <person name="Horii T."/>
            <person name="Iida T."/>
            <person name="Fujita J."/>
            <person name="Nakamura S."/>
        </authorList>
    </citation>
    <scope>NUCLEOTIDE SEQUENCE [LARGE SCALE GENOMIC DNA]</scope>
    <source>
        <strain evidence="2 3">JCM 16017</strain>
    </source>
</reference>
<protein>
    <recommendedName>
        <fullName evidence="1">Adaptive response protein AidB N-terminal domain-containing protein</fullName>
    </recommendedName>
</protein>
<sequence length="93" mass="10181">MIPGTDPGVAHIPDTKADDWYAPDRHAQFLLGRSLHGAEAAVASAALAELGRLVPTVIELLVVAADRHPPRLHQYNRRGERIDEVESILPTTR</sequence>
<proteinExistence type="predicted"/>